<proteinExistence type="predicted"/>
<accession>A0AAV4UVT6</accession>
<keyword evidence="2" id="KW-1185">Reference proteome</keyword>
<dbReference type="AlphaFoldDB" id="A0AAV4UVT6"/>
<comment type="caution">
    <text evidence="1">The sequence shown here is derived from an EMBL/GenBank/DDBJ whole genome shotgun (WGS) entry which is preliminary data.</text>
</comment>
<sequence length="136" mass="15278">MPTHTSLTPRINIIQLLSTERGRNTGTAEVASEVQTAQSTAEGQREQVARAVLSCPVPMRLATALSEELSRSCPILRLRDRPTITLMPRNLQPDLIFIDHAESLAYRGVWSLGNMINIQHLDRQEKNFAIKYVGHF</sequence>
<dbReference type="EMBL" id="BPLR01013569">
    <property type="protein sequence ID" value="GIY62050.1"/>
    <property type="molecule type" value="Genomic_DNA"/>
</dbReference>
<gene>
    <name evidence="1" type="ORF">CEXT_319451</name>
</gene>
<name>A0AAV4UVT6_CAEEX</name>
<dbReference type="Proteomes" id="UP001054945">
    <property type="component" value="Unassembled WGS sequence"/>
</dbReference>
<reference evidence="1 2" key="1">
    <citation type="submission" date="2021-06" db="EMBL/GenBank/DDBJ databases">
        <title>Caerostris extrusa draft genome.</title>
        <authorList>
            <person name="Kono N."/>
            <person name="Arakawa K."/>
        </authorList>
    </citation>
    <scope>NUCLEOTIDE SEQUENCE [LARGE SCALE GENOMIC DNA]</scope>
</reference>
<evidence type="ECO:0000313" key="2">
    <source>
        <dbReference type="Proteomes" id="UP001054945"/>
    </source>
</evidence>
<evidence type="ECO:0000313" key="1">
    <source>
        <dbReference type="EMBL" id="GIY62050.1"/>
    </source>
</evidence>
<protein>
    <submittedName>
        <fullName evidence="1">Uncharacterized protein</fullName>
    </submittedName>
</protein>
<organism evidence="1 2">
    <name type="scientific">Caerostris extrusa</name>
    <name type="common">Bark spider</name>
    <name type="synonym">Caerostris bankana</name>
    <dbReference type="NCBI Taxonomy" id="172846"/>
    <lineage>
        <taxon>Eukaryota</taxon>
        <taxon>Metazoa</taxon>
        <taxon>Ecdysozoa</taxon>
        <taxon>Arthropoda</taxon>
        <taxon>Chelicerata</taxon>
        <taxon>Arachnida</taxon>
        <taxon>Araneae</taxon>
        <taxon>Araneomorphae</taxon>
        <taxon>Entelegynae</taxon>
        <taxon>Araneoidea</taxon>
        <taxon>Araneidae</taxon>
        <taxon>Caerostris</taxon>
    </lineage>
</organism>